<dbReference type="EMBL" id="AFBI03000040">
    <property type="protein sequence ID" value="EJW03345.1"/>
    <property type="molecule type" value="Genomic_DNA"/>
</dbReference>
<name>J9DL74_EDHAE</name>
<comment type="caution">
    <text evidence="1">The sequence shown here is derived from an EMBL/GenBank/DDBJ whole genome shotgun (WGS) entry which is preliminary data.</text>
</comment>
<proteinExistence type="predicted"/>
<dbReference type="HOGENOM" id="CLU_2263690_0_0_1"/>
<evidence type="ECO:0000313" key="1">
    <source>
        <dbReference type="EMBL" id="EJW03345.1"/>
    </source>
</evidence>
<protein>
    <submittedName>
        <fullName evidence="1">Uncharacterized protein</fullName>
    </submittedName>
</protein>
<reference evidence="1 2" key="1">
    <citation type="submission" date="2011-08" db="EMBL/GenBank/DDBJ databases">
        <authorList>
            <person name="Liu Z.J."/>
            <person name="Shi F.L."/>
            <person name="Lu J.Q."/>
            <person name="Li M."/>
            <person name="Wang Z.L."/>
        </authorList>
    </citation>
    <scope>NUCLEOTIDE SEQUENCE [LARGE SCALE GENOMIC DNA]</scope>
    <source>
        <strain evidence="1 2">USNM 41457</strain>
    </source>
</reference>
<dbReference type="InParanoid" id="J9DL74"/>
<gene>
    <name evidence="1" type="ORF">EDEG_02302</name>
</gene>
<dbReference type="Proteomes" id="UP000003163">
    <property type="component" value="Unassembled WGS sequence"/>
</dbReference>
<dbReference type="AlphaFoldDB" id="J9DL74"/>
<accession>J9DL74</accession>
<sequence>MISGAMISIFKKGKFYYFFLIIRDWPNLFKKKLKKSFENKFFEKIFFFFPIQAIVKNREDREVDPDYATERYLEIIQKIYFVCINFFQNSNNKKNLMYTKRKI</sequence>
<reference evidence="2" key="2">
    <citation type="submission" date="2015-07" db="EMBL/GenBank/DDBJ databases">
        <title>Contrasting host-pathogen interactions and genome evolution in two generalist and specialist microsporidian pathogens of mosquitoes.</title>
        <authorList>
            <consortium name="The Broad Institute Genomics Platform"/>
            <consortium name="The Broad Institute Genome Sequencing Center for Infectious Disease"/>
            <person name="Cuomo C.A."/>
            <person name="Sanscrainte N.D."/>
            <person name="Goldberg J.M."/>
            <person name="Heiman D."/>
            <person name="Young S."/>
            <person name="Zeng Q."/>
            <person name="Becnel J.J."/>
            <person name="Birren B.W."/>
        </authorList>
    </citation>
    <scope>NUCLEOTIDE SEQUENCE [LARGE SCALE GENOMIC DNA]</scope>
    <source>
        <strain evidence="2">USNM 41457</strain>
    </source>
</reference>
<organism evidence="1 2">
    <name type="scientific">Edhazardia aedis (strain USNM 41457)</name>
    <name type="common">Microsporidian parasite</name>
    <dbReference type="NCBI Taxonomy" id="1003232"/>
    <lineage>
        <taxon>Eukaryota</taxon>
        <taxon>Fungi</taxon>
        <taxon>Fungi incertae sedis</taxon>
        <taxon>Microsporidia</taxon>
        <taxon>Edhazardia</taxon>
    </lineage>
</organism>
<dbReference type="VEuPathDB" id="MicrosporidiaDB:EDEG_02302"/>
<keyword evidence="2" id="KW-1185">Reference proteome</keyword>
<evidence type="ECO:0000313" key="2">
    <source>
        <dbReference type="Proteomes" id="UP000003163"/>
    </source>
</evidence>